<organism evidence="2 3">
    <name type="scientific">Entamoeba invadens IP1</name>
    <dbReference type="NCBI Taxonomy" id="370355"/>
    <lineage>
        <taxon>Eukaryota</taxon>
        <taxon>Amoebozoa</taxon>
        <taxon>Evosea</taxon>
        <taxon>Archamoebae</taxon>
        <taxon>Mastigamoebida</taxon>
        <taxon>Entamoebidae</taxon>
        <taxon>Entamoeba</taxon>
    </lineage>
</organism>
<dbReference type="KEGG" id="eiv:EIN_359450"/>
<dbReference type="EMBL" id="KB206483">
    <property type="protein sequence ID" value="ELP90862.1"/>
    <property type="molecule type" value="Genomic_DNA"/>
</dbReference>
<dbReference type="VEuPathDB" id="AmoebaDB:EIN_359450"/>
<proteinExistence type="predicted"/>
<evidence type="ECO:0000313" key="2">
    <source>
        <dbReference type="EMBL" id="ELP90862.1"/>
    </source>
</evidence>
<dbReference type="AlphaFoldDB" id="A0A0A1U7P4"/>
<dbReference type="Proteomes" id="UP000014680">
    <property type="component" value="Unassembled WGS sequence"/>
</dbReference>
<dbReference type="RefSeq" id="XP_004257633.1">
    <property type="nucleotide sequence ID" value="XM_004257585.1"/>
</dbReference>
<dbReference type="GeneID" id="14889890"/>
<keyword evidence="3" id="KW-1185">Reference proteome</keyword>
<protein>
    <submittedName>
        <fullName evidence="2">Uncharacterized protein</fullName>
    </submittedName>
</protein>
<name>A0A0A1U7P4_ENTIV</name>
<evidence type="ECO:0000256" key="1">
    <source>
        <dbReference type="SAM" id="MobiDB-lite"/>
    </source>
</evidence>
<feature type="region of interest" description="Disordered" evidence="1">
    <location>
        <begin position="208"/>
        <end position="252"/>
    </location>
</feature>
<sequence length="252" mass="30039">MSATKPTLNKQSTYEEIRKGMNLTRAELIYQRNVLGDLVKELETDINAIFAENIFNEQKMVIREALVCELRAEKSILLQQISLYEIEIKEKNSLLKNLESKIIYIRRYFDYIVDLFDLDKKRMMTLDEFIYKYSEITVNNVLPINIMRERADYIEQLLKEFEEKVKSTDDIQQRILRRDKILSQDNLDNFEEFRKQFKAARYIQERPPILNPNDDLQQVLEQKEMPKPTPTAMVESDDFSPIHPSEFVQIEK</sequence>
<evidence type="ECO:0000313" key="3">
    <source>
        <dbReference type="Proteomes" id="UP000014680"/>
    </source>
</evidence>
<accession>A0A0A1U7P4</accession>
<reference evidence="2 3" key="1">
    <citation type="submission" date="2012-10" db="EMBL/GenBank/DDBJ databases">
        <authorList>
            <person name="Zafar N."/>
            <person name="Inman J."/>
            <person name="Hall N."/>
            <person name="Lorenzi H."/>
            <person name="Caler E."/>
        </authorList>
    </citation>
    <scope>NUCLEOTIDE SEQUENCE [LARGE SCALE GENOMIC DNA]</scope>
    <source>
        <strain evidence="2 3">IP1</strain>
    </source>
</reference>
<gene>
    <name evidence="2" type="ORF">EIN_359450</name>
</gene>